<dbReference type="CDD" id="cd07995">
    <property type="entry name" value="TPK"/>
    <property type="match status" value="1"/>
</dbReference>
<evidence type="ECO:0000313" key="8">
    <source>
        <dbReference type="Proteomes" id="UP001401887"/>
    </source>
</evidence>
<keyword evidence="4" id="KW-0067">ATP-binding</keyword>
<keyword evidence="1" id="KW-0808">Transferase</keyword>
<keyword evidence="8" id="KW-1185">Reference proteome</keyword>
<dbReference type="NCBIfam" id="TIGR01378">
    <property type="entry name" value="thi_PPkinase"/>
    <property type="match status" value="1"/>
</dbReference>
<evidence type="ECO:0000259" key="6">
    <source>
        <dbReference type="SMART" id="SM00983"/>
    </source>
</evidence>
<dbReference type="InterPro" id="IPR007373">
    <property type="entry name" value="Thiamin_PyroPKinase_B1-bd"/>
</dbReference>
<protein>
    <recommendedName>
        <fullName evidence="5">Thiamine diphosphokinase</fullName>
        <ecNumber evidence="5">2.7.6.2</ecNumber>
    </recommendedName>
</protein>
<evidence type="ECO:0000256" key="2">
    <source>
        <dbReference type="ARBA" id="ARBA00022741"/>
    </source>
</evidence>
<keyword evidence="2" id="KW-0547">Nucleotide-binding</keyword>
<keyword evidence="3" id="KW-0418">Kinase</keyword>
<dbReference type="InterPro" id="IPR006282">
    <property type="entry name" value="Thi_PPkinase"/>
</dbReference>
<evidence type="ECO:0000256" key="3">
    <source>
        <dbReference type="ARBA" id="ARBA00022777"/>
    </source>
</evidence>
<comment type="caution">
    <text evidence="7">The sequence shown here is derived from an EMBL/GenBank/DDBJ whole genome shotgun (WGS) entry which is preliminary data.</text>
</comment>
<name>A0ABP9W9F9_9DEIO</name>
<dbReference type="PANTHER" id="PTHR41299">
    <property type="entry name" value="THIAMINE PYROPHOSPHOKINASE"/>
    <property type="match status" value="1"/>
</dbReference>
<evidence type="ECO:0000256" key="4">
    <source>
        <dbReference type="ARBA" id="ARBA00022840"/>
    </source>
</evidence>
<dbReference type="RefSeq" id="WP_345466145.1">
    <property type="nucleotide sequence ID" value="NZ_BAABRP010000012.1"/>
</dbReference>
<dbReference type="EC" id="2.7.6.2" evidence="5"/>
<dbReference type="PANTHER" id="PTHR41299:SF1">
    <property type="entry name" value="THIAMINE PYROPHOSPHOKINASE"/>
    <property type="match status" value="1"/>
</dbReference>
<gene>
    <name evidence="7" type="ORF">Dcar01_02738</name>
</gene>
<proteinExistence type="predicted"/>
<reference evidence="7 8" key="1">
    <citation type="submission" date="2024-02" db="EMBL/GenBank/DDBJ databases">
        <title>Deinococcus carri NBRC 110142.</title>
        <authorList>
            <person name="Ichikawa N."/>
            <person name="Katano-Makiyama Y."/>
            <person name="Hidaka K."/>
        </authorList>
    </citation>
    <scope>NUCLEOTIDE SEQUENCE [LARGE SCALE GENOMIC DNA]</scope>
    <source>
        <strain evidence="7 8">NBRC 110142</strain>
    </source>
</reference>
<evidence type="ECO:0000313" key="7">
    <source>
        <dbReference type="EMBL" id="GAA5513989.1"/>
    </source>
</evidence>
<dbReference type="Proteomes" id="UP001401887">
    <property type="component" value="Unassembled WGS sequence"/>
</dbReference>
<evidence type="ECO:0000256" key="5">
    <source>
        <dbReference type="NCBIfam" id="TIGR01378"/>
    </source>
</evidence>
<feature type="domain" description="Thiamin pyrophosphokinase thiamin-binding" evidence="6">
    <location>
        <begin position="128"/>
        <end position="199"/>
    </location>
</feature>
<dbReference type="SUPFAM" id="SSF63999">
    <property type="entry name" value="Thiamin pyrophosphokinase, catalytic domain"/>
    <property type="match status" value="1"/>
</dbReference>
<organism evidence="7 8">
    <name type="scientific">Deinococcus carri</name>
    <dbReference type="NCBI Taxonomy" id="1211323"/>
    <lineage>
        <taxon>Bacteria</taxon>
        <taxon>Thermotogati</taxon>
        <taxon>Deinococcota</taxon>
        <taxon>Deinococci</taxon>
        <taxon>Deinococcales</taxon>
        <taxon>Deinococcaceae</taxon>
        <taxon>Deinococcus</taxon>
    </lineage>
</organism>
<dbReference type="EMBL" id="BAABRP010000012">
    <property type="protein sequence ID" value="GAA5513989.1"/>
    <property type="molecule type" value="Genomic_DNA"/>
</dbReference>
<accession>A0ABP9W9F9</accession>
<dbReference type="Pfam" id="PF04265">
    <property type="entry name" value="TPK_B1_binding"/>
    <property type="match status" value="1"/>
</dbReference>
<dbReference type="InterPro" id="IPR007371">
    <property type="entry name" value="TPK_catalytic"/>
</dbReference>
<sequence>MTAWILVGGRLVPTPALLALPRPDFVVAADSGARHAAALGVPVDAWVGDFDSSGGLSLEVPREVHPTAKDETDAELAVRLARERGATRLVFLGAFGGRFDHAAALVLGGVRLAREGLHVVLHSGDESGQPLLPGAAVALDLPPGATLSVLALSDLRGLTLTGVRWPLAGADVPLGSGWTVSNEAAGGPVRASLEGGLALVTVLHGGEAHLP</sequence>
<dbReference type="Gene3D" id="3.40.50.10240">
    <property type="entry name" value="Thiamin pyrophosphokinase, catalytic domain"/>
    <property type="match status" value="1"/>
</dbReference>
<dbReference type="InterPro" id="IPR053149">
    <property type="entry name" value="TPK"/>
</dbReference>
<dbReference type="InterPro" id="IPR036759">
    <property type="entry name" value="TPK_catalytic_sf"/>
</dbReference>
<dbReference type="SMART" id="SM00983">
    <property type="entry name" value="TPK_B1_binding"/>
    <property type="match status" value="1"/>
</dbReference>
<dbReference type="Pfam" id="PF04263">
    <property type="entry name" value="TPK_catalytic"/>
    <property type="match status" value="1"/>
</dbReference>
<evidence type="ECO:0000256" key="1">
    <source>
        <dbReference type="ARBA" id="ARBA00022679"/>
    </source>
</evidence>